<evidence type="ECO:0000313" key="3">
    <source>
        <dbReference type="Proteomes" id="UP001054837"/>
    </source>
</evidence>
<keyword evidence="3" id="KW-1185">Reference proteome</keyword>
<proteinExistence type="predicted"/>
<keyword evidence="1" id="KW-1133">Transmembrane helix</keyword>
<reference evidence="2 3" key="1">
    <citation type="submission" date="2021-06" db="EMBL/GenBank/DDBJ databases">
        <title>Caerostris darwini draft genome.</title>
        <authorList>
            <person name="Kono N."/>
            <person name="Arakawa K."/>
        </authorList>
    </citation>
    <scope>NUCLEOTIDE SEQUENCE [LARGE SCALE GENOMIC DNA]</scope>
</reference>
<feature type="transmembrane region" description="Helical" evidence="1">
    <location>
        <begin position="78"/>
        <end position="97"/>
    </location>
</feature>
<dbReference type="EMBL" id="BPLQ01007986">
    <property type="protein sequence ID" value="GIY33781.1"/>
    <property type="molecule type" value="Genomic_DNA"/>
</dbReference>
<name>A0AAV4SKQ2_9ARAC</name>
<dbReference type="Proteomes" id="UP001054837">
    <property type="component" value="Unassembled WGS sequence"/>
</dbReference>
<accession>A0AAV4SKQ2</accession>
<keyword evidence="1" id="KW-0812">Transmembrane</keyword>
<organism evidence="2 3">
    <name type="scientific">Caerostris darwini</name>
    <dbReference type="NCBI Taxonomy" id="1538125"/>
    <lineage>
        <taxon>Eukaryota</taxon>
        <taxon>Metazoa</taxon>
        <taxon>Ecdysozoa</taxon>
        <taxon>Arthropoda</taxon>
        <taxon>Chelicerata</taxon>
        <taxon>Arachnida</taxon>
        <taxon>Araneae</taxon>
        <taxon>Araneomorphae</taxon>
        <taxon>Entelegynae</taxon>
        <taxon>Araneoidea</taxon>
        <taxon>Araneidae</taxon>
        <taxon>Caerostris</taxon>
    </lineage>
</organism>
<comment type="caution">
    <text evidence="2">The sequence shown here is derived from an EMBL/GenBank/DDBJ whole genome shotgun (WGS) entry which is preliminary data.</text>
</comment>
<evidence type="ECO:0000313" key="2">
    <source>
        <dbReference type="EMBL" id="GIY33781.1"/>
    </source>
</evidence>
<evidence type="ECO:0000256" key="1">
    <source>
        <dbReference type="SAM" id="Phobius"/>
    </source>
</evidence>
<sequence length="117" mass="12953">MLQSNPSLEMMWVRFPRNAEAIPISAACEYTSEIDVKSHPNPPRLMEMKRLKSSTIIHNSETNSIDISNGPESDQGGVVAINPIGFAFVLLLVIGLYRTCEIFKQSNLSACIKSTIK</sequence>
<keyword evidence="1" id="KW-0472">Membrane</keyword>
<gene>
    <name evidence="2" type="ORF">CDAR_587391</name>
</gene>
<protein>
    <submittedName>
        <fullName evidence="2">Uncharacterized protein</fullName>
    </submittedName>
</protein>
<dbReference type="AlphaFoldDB" id="A0AAV4SKQ2"/>